<comment type="pathway">
    <text evidence="1">Protein modification; protein glycosylation.</text>
</comment>
<dbReference type="GO" id="GO:0046920">
    <property type="term" value="F:alpha-(1-&gt;3)-fucosyltransferase activity"/>
    <property type="evidence" value="ECO:0007669"/>
    <property type="project" value="TreeGrafter"/>
</dbReference>
<evidence type="ECO:0000256" key="3">
    <source>
        <dbReference type="ARBA" id="ARBA00022676"/>
    </source>
</evidence>
<keyword evidence="6" id="KW-0735">Signal-anchor</keyword>
<organism evidence="15 16">
    <name type="scientific">Holothuria leucospilota</name>
    <name type="common">Black long sea cucumber</name>
    <name type="synonym">Mertensiothuria leucospilota</name>
    <dbReference type="NCBI Taxonomy" id="206669"/>
    <lineage>
        <taxon>Eukaryota</taxon>
        <taxon>Metazoa</taxon>
        <taxon>Echinodermata</taxon>
        <taxon>Eleutherozoa</taxon>
        <taxon>Echinozoa</taxon>
        <taxon>Holothuroidea</taxon>
        <taxon>Aspidochirotacea</taxon>
        <taxon>Aspidochirotida</taxon>
        <taxon>Holothuriidae</taxon>
        <taxon>Holothuria</taxon>
    </lineage>
</organism>
<dbReference type="InterPro" id="IPR001503">
    <property type="entry name" value="Glyco_trans_10"/>
</dbReference>
<keyword evidence="5 11" id="KW-0812">Transmembrane</keyword>
<dbReference type="Gene3D" id="3.40.50.11660">
    <property type="entry name" value="Glycosyl transferase family 10, C-terminal domain"/>
    <property type="match status" value="1"/>
</dbReference>
<dbReference type="Pfam" id="PF17039">
    <property type="entry name" value="Glyco_tran_10_N"/>
    <property type="match status" value="1"/>
</dbReference>
<keyword evidence="8" id="KW-0472">Membrane</keyword>
<comment type="caution">
    <text evidence="15">The sequence shown here is derived from an EMBL/GenBank/DDBJ whole genome shotgun (WGS) entry which is preliminary data.</text>
</comment>
<keyword evidence="9" id="KW-0325">Glycoprotein</keyword>
<evidence type="ECO:0000256" key="11">
    <source>
        <dbReference type="RuleBase" id="RU003832"/>
    </source>
</evidence>
<evidence type="ECO:0000259" key="13">
    <source>
        <dbReference type="Pfam" id="PF00852"/>
    </source>
</evidence>
<evidence type="ECO:0000256" key="10">
    <source>
        <dbReference type="ARBA" id="ARBA00060399"/>
    </source>
</evidence>
<evidence type="ECO:0000313" key="15">
    <source>
        <dbReference type="EMBL" id="KAJ8047074.1"/>
    </source>
</evidence>
<dbReference type="PANTHER" id="PTHR11929:SF145">
    <property type="entry name" value="ALPHA-(1,3)-FUCOSYLTRANSFERASE FUT-1"/>
    <property type="match status" value="1"/>
</dbReference>
<dbReference type="Proteomes" id="UP001152320">
    <property type="component" value="Chromosome 2"/>
</dbReference>
<protein>
    <recommendedName>
        <fullName evidence="11">Fucosyltransferase</fullName>
        <ecNumber evidence="11">2.4.1.-</ecNumber>
    </recommendedName>
</protein>
<comment type="similarity">
    <text evidence="2 11">Belongs to the glycosyltransferase 10 family.</text>
</comment>
<dbReference type="Pfam" id="PF00852">
    <property type="entry name" value="Glyco_transf_10"/>
    <property type="match status" value="1"/>
</dbReference>
<keyword evidence="16" id="KW-1185">Reference proteome</keyword>
<evidence type="ECO:0000256" key="5">
    <source>
        <dbReference type="ARBA" id="ARBA00022692"/>
    </source>
</evidence>
<accession>A0A9Q1CME5</accession>
<dbReference type="InterPro" id="IPR055270">
    <property type="entry name" value="Glyco_tran_10_C"/>
</dbReference>
<evidence type="ECO:0000256" key="4">
    <source>
        <dbReference type="ARBA" id="ARBA00022679"/>
    </source>
</evidence>
<keyword evidence="7" id="KW-1133">Transmembrane helix</keyword>
<keyword evidence="11" id="KW-0333">Golgi apparatus</keyword>
<evidence type="ECO:0000256" key="12">
    <source>
        <dbReference type="SAM" id="MobiDB-lite"/>
    </source>
</evidence>
<evidence type="ECO:0000256" key="8">
    <source>
        <dbReference type="ARBA" id="ARBA00023136"/>
    </source>
</evidence>
<reference evidence="15" key="1">
    <citation type="submission" date="2021-10" db="EMBL/GenBank/DDBJ databases">
        <title>Tropical sea cucumber genome reveals ecological adaptation and Cuvierian tubules defense mechanism.</title>
        <authorList>
            <person name="Chen T."/>
        </authorList>
    </citation>
    <scope>NUCLEOTIDE SEQUENCE</scope>
    <source>
        <strain evidence="15">Nanhai2018</strain>
        <tissue evidence="15">Muscle</tissue>
    </source>
</reference>
<dbReference type="PANTHER" id="PTHR11929">
    <property type="entry name" value="ALPHA- 1,3 -FUCOSYLTRANSFERASE"/>
    <property type="match status" value="1"/>
</dbReference>
<evidence type="ECO:0000313" key="16">
    <source>
        <dbReference type="Proteomes" id="UP001152320"/>
    </source>
</evidence>
<dbReference type="AlphaFoldDB" id="A0A9Q1CME5"/>
<comment type="subcellular location">
    <subcellularLocation>
        <location evidence="10">Endomembrane system</location>
        <topology evidence="10">Single-pass type II membrane protein</topology>
    </subcellularLocation>
    <subcellularLocation>
        <location evidence="11">Golgi apparatus</location>
        <location evidence="11">Golgi stack membrane</location>
        <topology evidence="11">Single-pass type II membrane protein</topology>
    </subcellularLocation>
</comment>
<gene>
    <name evidence="15" type="ORF">HOLleu_05971</name>
</gene>
<evidence type="ECO:0000256" key="6">
    <source>
        <dbReference type="ARBA" id="ARBA00022968"/>
    </source>
</evidence>
<evidence type="ECO:0000256" key="7">
    <source>
        <dbReference type="ARBA" id="ARBA00022989"/>
    </source>
</evidence>
<keyword evidence="4 11" id="KW-0808">Transferase</keyword>
<proteinExistence type="inferred from homology"/>
<dbReference type="InterPro" id="IPR031481">
    <property type="entry name" value="Glyco_tran_10_N"/>
</dbReference>
<dbReference type="FunFam" id="3.40.50.11660:FF:000002">
    <property type="entry name" value="Alpha-(1,3)-fucosyltransferase"/>
    <property type="match status" value="1"/>
</dbReference>
<dbReference type="SUPFAM" id="SSF53756">
    <property type="entry name" value="UDP-Glycosyltransferase/glycogen phosphorylase"/>
    <property type="match status" value="1"/>
</dbReference>
<feature type="domain" description="Fucosyltransferase C-terminal" evidence="13">
    <location>
        <begin position="199"/>
        <end position="370"/>
    </location>
</feature>
<feature type="domain" description="Fucosyltransferase N-terminal" evidence="14">
    <location>
        <begin position="77"/>
        <end position="179"/>
    </location>
</feature>
<evidence type="ECO:0000256" key="2">
    <source>
        <dbReference type="ARBA" id="ARBA00008919"/>
    </source>
</evidence>
<name>A0A9Q1CME5_HOLLE</name>
<sequence>MEIRKYVSHHPEYPMLSSKNHTRNRTQSVPTSNEVNANKNMELWLTKTIKPPSSCDVSVLIIGFHLDSWNKSTTLLDRTIECGSLHSCVQVQYRPSRYNMFNFNVVMFSHLYMEIRNFKSSQWFHLLKRRSPEQRWVMFSLEPPVRVGLNTSVPKRARLQSFHWTSTYDLQSDIPIPYGRYLPFDYKKRTSFTLHHVLTGKTKLIAFISSNCDKIRWPRTEFVRTLQRFVNIDMYGRCGDILCGENCNSILKQYKFILALENAPCRGYITEKFWHTLNHTQAVPIVFGPLKGDYVKIAPPHSFIHIYDFSSIFKLAEYIKYLDKNDTAYLEYHTWKNEGEIGSIVHDWSRLPFNETFCAISKRYQEDMEKFHRGEKTTFRDVNGADWLDTCQVHAIRPRGYMDYLPIPIL</sequence>
<dbReference type="EMBL" id="JAIZAY010000002">
    <property type="protein sequence ID" value="KAJ8047074.1"/>
    <property type="molecule type" value="Genomic_DNA"/>
</dbReference>
<dbReference type="OrthoDB" id="427096at2759"/>
<dbReference type="EC" id="2.4.1.-" evidence="11"/>
<feature type="region of interest" description="Disordered" evidence="12">
    <location>
        <begin position="13"/>
        <end position="33"/>
    </location>
</feature>
<dbReference type="GO" id="GO:0032580">
    <property type="term" value="C:Golgi cisterna membrane"/>
    <property type="evidence" value="ECO:0007669"/>
    <property type="project" value="UniProtKB-SubCell"/>
</dbReference>
<evidence type="ECO:0000256" key="1">
    <source>
        <dbReference type="ARBA" id="ARBA00004922"/>
    </source>
</evidence>
<keyword evidence="3 11" id="KW-0328">Glycosyltransferase</keyword>
<evidence type="ECO:0000256" key="9">
    <source>
        <dbReference type="ARBA" id="ARBA00023180"/>
    </source>
</evidence>
<dbReference type="InterPro" id="IPR038577">
    <property type="entry name" value="GT10-like_C_sf"/>
</dbReference>
<evidence type="ECO:0000259" key="14">
    <source>
        <dbReference type="Pfam" id="PF17039"/>
    </source>
</evidence>